<keyword evidence="2" id="KW-1185">Reference proteome</keyword>
<evidence type="ECO:0000313" key="1">
    <source>
        <dbReference type="EMBL" id="PKI37046.1"/>
    </source>
</evidence>
<organism evidence="1 2">
    <name type="scientific">Punica granatum</name>
    <name type="common">Pomegranate</name>
    <dbReference type="NCBI Taxonomy" id="22663"/>
    <lineage>
        <taxon>Eukaryota</taxon>
        <taxon>Viridiplantae</taxon>
        <taxon>Streptophyta</taxon>
        <taxon>Embryophyta</taxon>
        <taxon>Tracheophyta</taxon>
        <taxon>Spermatophyta</taxon>
        <taxon>Magnoliopsida</taxon>
        <taxon>eudicotyledons</taxon>
        <taxon>Gunneridae</taxon>
        <taxon>Pentapetalae</taxon>
        <taxon>rosids</taxon>
        <taxon>malvids</taxon>
        <taxon>Myrtales</taxon>
        <taxon>Lythraceae</taxon>
        <taxon>Punica</taxon>
    </lineage>
</organism>
<protein>
    <submittedName>
        <fullName evidence="1">Uncharacterized protein</fullName>
    </submittedName>
</protein>
<proteinExistence type="predicted"/>
<reference evidence="1 2" key="1">
    <citation type="submission" date="2017-11" db="EMBL/GenBank/DDBJ databases">
        <title>De-novo sequencing of pomegranate (Punica granatum L.) genome.</title>
        <authorList>
            <person name="Akparov Z."/>
            <person name="Amiraslanov A."/>
            <person name="Hajiyeva S."/>
            <person name="Abbasov M."/>
            <person name="Kaur K."/>
            <person name="Hamwieh A."/>
            <person name="Solovyev V."/>
            <person name="Salamov A."/>
            <person name="Braich B."/>
            <person name="Kosarev P."/>
            <person name="Mahmoud A."/>
            <person name="Hajiyev E."/>
            <person name="Babayeva S."/>
            <person name="Izzatullayeva V."/>
            <person name="Mammadov A."/>
            <person name="Mammadov A."/>
            <person name="Sharifova S."/>
            <person name="Ojaghi J."/>
            <person name="Eynullazada K."/>
            <person name="Bayramov B."/>
            <person name="Abdulazimova A."/>
            <person name="Shahmuradov I."/>
        </authorList>
    </citation>
    <scope>NUCLEOTIDE SEQUENCE [LARGE SCALE GENOMIC DNA]</scope>
    <source>
        <strain evidence="2">cv. AG2017</strain>
        <tissue evidence="1">Leaf</tissue>
    </source>
</reference>
<sequence>MPPSRGFTLFEKNRGRSVNKKNSSDNLGCWEVGRTVPKGWTGPTVSNWAEWAAGPNGLLNRTGLGSGLDWAELDWIGPSWAPGHKLGRRASVLAAHGRRLYDQKNKSTRLEQKWNRGEATRSGWLEWCDTIARDPWREEGGRW</sequence>
<dbReference type="AlphaFoldDB" id="A0A2I0I0P2"/>
<accession>A0A2I0I0P2</accession>
<name>A0A2I0I0P2_PUNGR</name>
<evidence type="ECO:0000313" key="2">
    <source>
        <dbReference type="Proteomes" id="UP000233551"/>
    </source>
</evidence>
<dbReference type="Proteomes" id="UP000233551">
    <property type="component" value="Unassembled WGS sequence"/>
</dbReference>
<gene>
    <name evidence="1" type="ORF">CRG98_042579</name>
</gene>
<dbReference type="EMBL" id="PGOL01004586">
    <property type="protein sequence ID" value="PKI37046.1"/>
    <property type="molecule type" value="Genomic_DNA"/>
</dbReference>
<feature type="non-terminal residue" evidence="1">
    <location>
        <position position="143"/>
    </location>
</feature>
<comment type="caution">
    <text evidence="1">The sequence shown here is derived from an EMBL/GenBank/DDBJ whole genome shotgun (WGS) entry which is preliminary data.</text>
</comment>